<comment type="caution">
    <text evidence="1">The sequence shown here is derived from an EMBL/GenBank/DDBJ whole genome shotgun (WGS) entry which is preliminary data.</text>
</comment>
<evidence type="ECO:0000313" key="1">
    <source>
        <dbReference type="EMBL" id="TEB27152.1"/>
    </source>
</evidence>
<evidence type="ECO:0000313" key="2">
    <source>
        <dbReference type="Proteomes" id="UP000298030"/>
    </source>
</evidence>
<protein>
    <submittedName>
        <fullName evidence="1">Uncharacterized protein</fullName>
    </submittedName>
</protein>
<gene>
    <name evidence="1" type="ORF">FA13DRAFT_1794971</name>
</gene>
<accession>A0A4Y7SZ87</accession>
<organism evidence="1 2">
    <name type="scientific">Coprinellus micaceus</name>
    <name type="common">Glistening ink-cap mushroom</name>
    <name type="synonym">Coprinus micaceus</name>
    <dbReference type="NCBI Taxonomy" id="71717"/>
    <lineage>
        <taxon>Eukaryota</taxon>
        <taxon>Fungi</taxon>
        <taxon>Dikarya</taxon>
        <taxon>Basidiomycota</taxon>
        <taxon>Agaricomycotina</taxon>
        <taxon>Agaricomycetes</taxon>
        <taxon>Agaricomycetidae</taxon>
        <taxon>Agaricales</taxon>
        <taxon>Agaricineae</taxon>
        <taxon>Psathyrellaceae</taxon>
        <taxon>Coprinellus</taxon>
    </lineage>
</organism>
<dbReference type="AlphaFoldDB" id="A0A4Y7SZ87"/>
<sequence>MPRSKPIPPQILQMVEQGDLPSLRHLERLISPGNVTEEILATIFKCLTSHPVPVASDWVNELVLKTRVGSRPSACLCVFWKIFDLISRQGGTSKLEPTLLKHLLESDDMLLEGYSPRANRYLTVAHHLLMLLKLDEDYRAVMLSSTAFINLFLELWLVEDRRDRSGKLIWRMVNSKDFFGCSIIDLADTILSDSTSQEFILKRCVTAQQCDLFSRALDGSRYAGVGRR</sequence>
<name>A0A4Y7SZ87_COPMI</name>
<keyword evidence="2" id="KW-1185">Reference proteome</keyword>
<reference evidence="1 2" key="1">
    <citation type="journal article" date="2019" name="Nat. Ecol. Evol.">
        <title>Megaphylogeny resolves global patterns of mushroom evolution.</title>
        <authorList>
            <person name="Varga T."/>
            <person name="Krizsan K."/>
            <person name="Foldi C."/>
            <person name="Dima B."/>
            <person name="Sanchez-Garcia M."/>
            <person name="Sanchez-Ramirez S."/>
            <person name="Szollosi G.J."/>
            <person name="Szarkandi J.G."/>
            <person name="Papp V."/>
            <person name="Albert L."/>
            <person name="Andreopoulos W."/>
            <person name="Angelini C."/>
            <person name="Antonin V."/>
            <person name="Barry K.W."/>
            <person name="Bougher N.L."/>
            <person name="Buchanan P."/>
            <person name="Buyck B."/>
            <person name="Bense V."/>
            <person name="Catcheside P."/>
            <person name="Chovatia M."/>
            <person name="Cooper J."/>
            <person name="Damon W."/>
            <person name="Desjardin D."/>
            <person name="Finy P."/>
            <person name="Geml J."/>
            <person name="Haridas S."/>
            <person name="Hughes K."/>
            <person name="Justo A."/>
            <person name="Karasinski D."/>
            <person name="Kautmanova I."/>
            <person name="Kiss B."/>
            <person name="Kocsube S."/>
            <person name="Kotiranta H."/>
            <person name="LaButti K.M."/>
            <person name="Lechner B.E."/>
            <person name="Liimatainen K."/>
            <person name="Lipzen A."/>
            <person name="Lukacs Z."/>
            <person name="Mihaltcheva S."/>
            <person name="Morgado L.N."/>
            <person name="Niskanen T."/>
            <person name="Noordeloos M.E."/>
            <person name="Ohm R.A."/>
            <person name="Ortiz-Santana B."/>
            <person name="Ovrebo C."/>
            <person name="Racz N."/>
            <person name="Riley R."/>
            <person name="Savchenko A."/>
            <person name="Shiryaev A."/>
            <person name="Soop K."/>
            <person name="Spirin V."/>
            <person name="Szebenyi C."/>
            <person name="Tomsovsky M."/>
            <person name="Tulloss R.E."/>
            <person name="Uehling J."/>
            <person name="Grigoriev I.V."/>
            <person name="Vagvolgyi C."/>
            <person name="Papp T."/>
            <person name="Martin F.M."/>
            <person name="Miettinen O."/>
            <person name="Hibbett D.S."/>
            <person name="Nagy L.G."/>
        </authorList>
    </citation>
    <scope>NUCLEOTIDE SEQUENCE [LARGE SCALE GENOMIC DNA]</scope>
    <source>
        <strain evidence="1 2">FP101781</strain>
    </source>
</reference>
<proteinExistence type="predicted"/>
<dbReference type="EMBL" id="QPFP01000042">
    <property type="protein sequence ID" value="TEB27152.1"/>
    <property type="molecule type" value="Genomic_DNA"/>
</dbReference>
<dbReference type="Proteomes" id="UP000298030">
    <property type="component" value="Unassembled WGS sequence"/>
</dbReference>